<sequence length="199" mass="22613">MDRFIVRTPRLNLPKPVVATPSTPDQDLSNPNLFDDPETARDENEVAKAATTKSGKRSNYNVVLLELKAKSDSVHTEAFNGTRLENKHLARLRNAKDSTIRTGQPLLLGKEINDKIQQHLHRLRGQGGTVNGAVVSAVTRVYLKKMDHARYRLEGEEILSKRSFFQSLMRRMGFVKQKGTKAAKKLPRNFDELRQNFFT</sequence>
<feature type="region of interest" description="Disordered" evidence="1">
    <location>
        <begin position="15"/>
        <end position="40"/>
    </location>
</feature>
<evidence type="ECO:0000313" key="2">
    <source>
        <dbReference type="Proteomes" id="UP000887566"/>
    </source>
</evidence>
<reference evidence="3" key="1">
    <citation type="submission" date="2022-11" db="UniProtKB">
        <authorList>
            <consortium name="WormBaseParasite"/>
        </authorList>
    </citation>
    <scope>IDENTIFICATION</scope>
</reference>
<organism evidence="2 3">
    <name type="scientific">Plectus sambesii</name>
    <dbReference type="NCBI Taxonomy" id="2011161"/>
    <lineage>
        <taxon>Eukaryota</taxon>
        <taxon>Metazoa</taxon>
        <taxon>Ecdysozoa</taxon>
        <taxon>Nematoda</taxon>
        <taxon>Chromadorea</taxon>
        <taxon>Plectida</taxon>
        <taxon>Plectina</taxon>
        <taxon>Plectoidea</taxon>
        <taxon>Plectidae</taxon>
        <taxon>Plectus</taxon>
    </lineage>
</organism>
<dbReference type="WBParaSite" id="PSAMB.scaffold2631size22133.g18556.t1">
    <property type="protein sequence ID" value="PSAMB.scaffold2631size22133.g18556.t1"/>
    <property type="gene ID" value="PSAMB.scaffold2631size22133.g18556"/>
</dbReference>
<evidence type="ECO:0000256" key="1">
    <source>
        <dbReference type="SAM" id="MobiDB-lite"/>
    </source>
</evidence>
<dbReference type="Proteomes" id="UP000887566">
    <property type="component" value="Unplaced"/>
</dbReference>
<proteinExistence type="predicted"/>
<protein>
    <submittedName>
        <fullName evidence="3">Uncharacterized protein</fullName>
    </submittedName>
</protein>
<feature type="compositionally biased region" description="Polar residues" evidence="1">
    <location>
        <begin position="20"/>
        <end position="32"/>
    </location>
</feature>
<evidence type="ECO:0000313" key="3">
    <source>
        <dbReference type="WBParaSite" id="PSAMB.scaffold2631size22133.g18556.t1"/>
    </source>
</evidence>
<dbReference type="AlphaFoldDB" id="A0A914VW84"/>
<name>A0A914VW84_9BILA</name>
<accession>A0A914VW84</accession>
<keyword evidence="2" id="KW-1185">Reference proteome</keyword>